<dbReference type="InterPro" id="IPR046342">
    <property type="entry name" value="CBS_dom_sf"/>
</dbReference>
<dbReference type="Pfam" id="PF00015">
    <property type="entry name" value="MCPsignal"/>
    <property type="match status" value="1"/>
</dbReference>
<evidence type="ECO:0000313" key="4">
    <source>
        <dbReference type="EMBL" id="QIG82012.1"/>
    </source>
</evidence>
<evidence type="ECO:0000313" key="5">
    <source>
        <dbReference type="Proteomes" id="UP000501568"/>
    </source>
</evidence>
<gene>
    <name evidence="4" type="ORF">G5C33_17050</name>
</gene>
<sequence>MPVVDDDLRPIGALFEKDVRRLLLNPFGHALLRNPAYGEDLTPHLKPCPTAEISLGIADLIERYRGSGGTDGMVLTRNGRIFGVIGNRRLVHLAAEREVQLARARTSRAHRIERASEGFERQIGALAEGLAKLSGEIERSATATASRASTAGDKAVTLASAASQSSDSLAEIAGQGREIATALEEIARNGDAVGAAAEAAQRSVAASDQRAQALLRSAESIDSVIGLISDISRQVNLLALNAAIEAARAGDAGRGFTVVANEVKQLSAQTGNAAQRITRHIGDMQTGIGDVAEGQAEIARTIATMANLAQSVRGEVARQETATRTIARNVEEATEGCNIIHSDVEAIGATSQHASRDAAGLRDLASQLRQDAHSLSGEVRGFLDTIRAA</sequence>
<keyword evidence="1 2" id="KW-0807">Transducer</keyword>
<dbReference type="InterPro" id="IPR004089">
    <property type="entry name" value="MCPsignal_dom"/>
</dbReference>
<dbReference type="PANTHER" id="PTHR32089">
    <property type="entry name" value="METHYL-ACCEPTING CHEMOTAXIS PROTEIN MCPB"/>
    <property type="match status" value="1"/>
</dbReference>
<feature type="domain" description="Methyl-accepting transducer" evidence="3">
    <location>
        <begin position="133"/>
        <end position="362"/>
    </location>
</feature>
<reference evidence="4 5" key="1">
    <citation type="submission" date="2020-02" db="EMBL/GenBank/DDBJ databases">
        <authorList>
            <person name="Zheng R.K."/>
            <person name="Sun C.M."/>
        </authorList>
    </citation>
    <scope>NUCLEOTIDE SEQUENCE [LARGE SCALE GENOMIC DNA]</scope>
    <source>
        <strain evidence="5">zrk23</strain>
    </source>
</reference>
<evidence type="ECO:0000259" key="3">
    <source>
        <dbReference type="PROSITE" id="PS50111"/>
    </source>
</evidence>
<dbReference type="EMBL" id="CP049109">
    <property type="protein sequence ID" value="QIG82012.1"/>
    <property type="molecule type" value="Genomic_DNA"/>
</dbReference>
<dbReference type="Gene3D" id="1.10.287.950">
    <property type="entry name" value="Methyl-accepting chemotaxis protein"/>
    <property type="match status" value="1"/>
</dbReference>
<dbReference type="GO" id="GO:0016020">
    <property type="term" value="C:membrane"/>
    <property type="evidence" value="ECO:0007669"/>
    <property type="project" value="InterPro"/>
</dbReference>
<dbReference type="GO" id="GO:0007165">
    <property type="term" value="P:signal transduction"/>
    <property type="evidence" value="ECO:0007669"/>
    <property type="project" value="UniProtKB-KW"/>
</dbReference>
<evidence type="ECO:0000256" key="2">
    <source>
        <dbReference type="PROSITE-ProRule" id="PRU00284"/>
    </source>
</evidence>
<protein>
    <submittedName>
        <fullName evidence="4">Chemotaxis protein</fullName>
    </submittedName>
</protein>
<evidence type="ECO:0000256" key="1">
    <source>
        <dbReference type="ARBA" id="ARBA00023224"/>
    </source>
</evidence>
<dbReference type="PANTHER" id="PTHR32089:SF112">
    <property type="entry name" value="LYSOZYME-LIKE PROTEIN-RELATED"/>
    <property type="match status" value="1"/>
</dbReference>
<dbReference type="SUPFAM" id="SSF58104">
    <property type="entry name" value="Methyl-accepting chemotaxis protein (MCP) signaling domain"/>
    <property type="match status" value="1"/>
</dbReference>
<dbReference type="AlphaFoldDB" id="A0A6G6YAP5"/>
<dbReference type="Proteomes" id="UP000501568">
    <property type="component" value="Chromosome"/>
</dbReference>
<dbReference type="SUPFAM" id="SSF54631">
    <property type="entry name" value="CBS-domain pair"/>
    <property type="match status" value="1"/>
</dbReference>
<proteinExistence type="predicted"/>
<dbReference type="PROSITE" id="PS50111">
    <property type="entry name" value="CHEMOTAXIS_TRANSDUC_2"/>
    <property type="match status" value="1"/>
</dbReference>
<accession>A0A6G6YAP5</accession>
<name>A0A6G6YAP5_9SPHN</name>
<organism evidence="4 5">
    <name type="scientific">Stakelama tenebrarum</name>
    <dbReference type="NCBI Taxonomy" id="2711215"/>
    <lineage>
        <taxon>Bacteria</taxon>
        <taxon>Pseudomonadati</taxon>
        <taxon>Pseudomonadota</taxon>
        <taxon>Alphaproteobacteria</taxon>
        <taxon>Sphingomonadales</taxon>
        <taxon>Sphingomonadaceae</taxon>
        <taxon>Stakelama</taxon>
    </lineage>
</organism>
<keyword evidence="5" id="KW-1185">Reference proteome</keyword>
<dbReference type="KEGG" id="spzr:G5C33_17050"/>
<dbReference type="SMART" id="SM00283">
    <property type="entry name" value="MA"/>
    <property type="match status" value="1"/>
</dbReference>